<organism evidence="2 3">
    <name type="scientific">Equus asinus</name>
    <name type="common">Donkey</name>
    <name type="synonym">Equus africanus asinus</name>
    <dbReference type="NCBI Taxonomy" id="9793"/>
    <lineage>
        <taxon>Eukaryota</taxon>
        <taxon>Metazoa</taxon>
        <taxon>Chordata</taxon>
        <taxon>Craniata</taxon>
        <taxon>Vertebrata</taxon>
        <taxon>Euteleostomi</taxon>
        <taxon>Mammalia</taxon>
        <taxon>Eutheria</taxon>
        <taxon>Laurasiatheria</taxon>
        <taxon>Perissodactyla</taxon>
        <taxon>Equidae</taxon>
        <taxon>Equus</taxon>
    </lineage>
</organism>
<gene>
    <name evidence="2" type="primary">GPHN</name>
</gene>
<dbReference type="GeneTree" id="ENSGT00390000016577"/>
<dbReference type="AlphaFoldDB" id="A0A9L0J1W5"/>
<evidence type="ECO:0000313" key="3">
    <source>
        <dbReference type="Proteomes" id="UP000694387"/>
    </source>
</evidence>
<feature type="compositionally biased region" description="Pro residues" evidence="1">
    <location>
        <begin position="69"/>
        <end position="83"/>
    </location>
</feature>
<dbReference type="Gene3D" id="3.40.980.10">
    <property type="entry name" value="MoaB/Mog-like domain"/>
    <property type="match status" value="1"/>
</dbReference>
<reference evidence="2" key="2">
    <citation type="submission" date="2025-08" db="UniProtKB">
        <authorList>
            <consortium name="Ensembl"/>
        </authorList>
    </citation>
    <scope>IDENTIFICATION</scope>
</reference>
<evidence type="ECO:0000313" key="2">
    <source>
        <dbReference type="Ensembl" id="ENSEASP00005044007.1"/>
    </source>
</evidence>
<evidence type="ECO:0000256" key="1">
    <source>
        <dbReference type="SAM" id="MobiDB-lite"/>
    </source>
</evidence>
<proteinExistence type="predicted"/>
<feature type="compositionally biased region" description="Low complexity" evidence="1">
    <location>
        <begin position="58"/>
        <end position="68"/>
    </location>
</feature>
<protein>
    <submittedName>
        <fullName evidence="2">Gephyrin</fullName>
    </submittedName>
</protein>
<keyword evidence="3" id="KW-1185">Reference proteome</keyword>
<feature type="region of interest" description="Disordered" evidence="1">
    <location>
        <begin position="1"/>
        <end position="26"/>
    </location>
</feature>
<reference evidence="2 3" key="1">
    <citation type="journal article" date="2020" name="Nat. Commun.">
        <title>Donkey genomes provide new insights into domestication and selection for coat color.</title>
        <authorList>
            <person name="Wang"/>
            <person name="C."/>
            <person name="Li"/>
            <person name="H."/>
            <person name="Guo"/>
            <person name="Y."/>
            <person name="Huang"/>
            <person name="J."/>
            <person name="Sun"/>
            <person name="Y."/>
            <person name="Min"/>
            <person name="J."/>
            <person name="Wang"/>
            <person name="J."/>
            <person name="Fang"/>
            <person name="X."/>
            <person name="Zhao"/>
            <person name="Z."/>
            <person name="Wang"/>
            <person name="S."/>
            <person name="Zhang"/>
            <person name="Y."/>
            <person name="Liu"/>
            <person name="Q."/>
            <person name="Jiang"/>
            <person name="Q."/>
            <person name="Wang"/>
            <person name="X."/>
            <person name="Guo"/>
            <person name="Y."/>
            <person name="Yang"/>
            <person name="C."/>
            <person name="Wang"/>
            <person name="Y."/>
            <person name="Tian"/>
            <person name="F."/>
            <person name="Zhuang"/>
            <person name="G."/>
            <person name="Fan"/>
            <person name="Y."/>
            <person name="Gao"/>
            <person name="Q."/>
            <person name="Li"/>
            <person name="Y."/>
            <person name="Ju"/>
            <person name="Z."/>
            <person name="Li"/>
            <person name="J."/>
            <person name="Li"/>
            <person name="R."/>
            <person name="Hou"/>
            <person name="M."/>
            <person name="Yang"/>
            <person name="G."/>
            <person name="Liu"/>
            <person name="G."/>
            <person name="Liu"/>
            <person name="W."/>
            <person name="Guo"/>
            <person name="J."/>
            <person name="Pan"/>
            <person name="S."/>
            <person name="Fan"/>
            <person name="G."/>
            <person name="Zhang"/>
            <person name="W."/>
            <person name="Zhang"/>
            <person name="R."/>
            <person name="Yu"/>
            <person name="J."/>
            <person name="Zhang"/>
            <person name="X."/>
            <person name="Yin"/>
            <person name="Q."/>
            <person name="Ji"/>
            <person name="C."/>
            <person name="Jin"/>
            <person name="Y."/>
            <person name="Yue"/>
            <person name="G."/>
            <person name="Liu"/>
            <person name="M."/>
            <person name="Xu"/>
            <person name="J."/>
            <person name="Liu"/>
            <person name="S."/>
            <person name="Jordana"/>
            <person name="J."/>
            <person name="Noce"/>
            <person name="A."/>
            <person name="Amills"/>
            <person name="M."/>
            <person name="Wu"/>
            <person name="D.D."/>
            <person name="Li"/>
            <person name="S."/>
            <person name="Zhou"/>
            <person name="X. and Zhong"/>
            <person name="J."/>
        </authorList>
    </citation>
    <scope>NUCLEOTIDE SEQUENCE [LARGE SCALE GENOMIC DNA]</scope>
</reference>
<dbReference type="Ensembl" id="ENSEAST00005077837.1">
    <property type="protein sequence ID" value="ENSEASP00005044007.1"/>
    <property type="gene ID" value="ENSEASG00005008686.2"/>
</dbReference>
<dbReference type="InterPro" id="IPR036425">
    <property type="entry name" value="MoaB/Mog-like_dom_sf"/>
</dbReference>
<name>A0A9L0J1W5_EQUAS</name>
<feature type="region of interest" description="Disordered" evidence="1">
    <location>
        <begin position="43"/>
        <end position="99"/>
    </location>
</feature>
<accession>A0A9L0J1W5</accession>
<reference evidence="2" key="3">
    <citation type="submission" date="2025-09" db="UniProtKB">
        <authorList>
            <consortium name="Ensembl"/>
        </authorList>
    </citation>
    <scope>IDENTIFICATION</scope>
</reference>
<dbReference type="Proteomes" id="UP000694387">
    <property type="component" value="Chromosome 7"/>
</dbReference>
<sequence>PSWVPCSAEQPRLSSLPQPPPRALLVRPPRPLLAALCLRPGLGVARPDSTSSRGLAHSRPGLSRLRPPSARPPAPLSRSPPAPRALSRSPRRARSRPARSGLRLLPALVSAVTALGNMATEGMILTNHDHQIRVGVLTVSDSCFRNLAEDRSGINLKDLVQDPSL</sequence>